<dbReference type="NCBIfam" id="TIGR00254">
    <property type="entry name" value="GGDEF"/>
    <property type="match status" value="1"/>
</dbReference>
<dbReference type="GO" id="GO:1902201">
    <property type="term" value="P:negative regulation of bacterial-type flagellum-dependent cell motility"/>
    <property type="evidence" value="ECO:0007669"/>
    <property type="project" value="TreeGrafter"/>
</dbReference>
<dbReference type="STRING" id="1216932.CM240_1346"/>
<feature type="transmembrane region" description="Helical" evidence="1">
    <location>
        <begin position="224"/>
        <end position="245"/>
    </location>
</feature>
<feature type="transmembrane region" description="Helical" evidence="1">
    <location>
        <begin position="286"/>
        <end position="305"/>
    </location>
</feature>
<dbReference type="HOGENOM" id="CLU_034082_0_0_9"/>
<feature type="domain" description="GGDEF" evidence="2">
    <location>
        <begin position="413"/>
        <end position="534"/>
    </location>
</feature>
<dbReference type="PANTHER" id="PTHR45138">
    <property type="entry name" value="REGULATORY COMPONENTS OF SENSORY TRANSDUCTION SYSTEM"/>
    <property type="match status" value="1"/>
</dbReference>
<dbReference type="RefSeq" id="WP_044037596.1">
    <property type="nucleotide sequence ID" value="NZ_HG917868.1"/>
</dbReference>
<dbReference type="InterPro" id="IPR000160">
    <property type="entry name" value="GGDEF_dom"/>
</dbReference>
<dbReference type="GO" id="GO:0052621">
    <property type="term" value="F:diguanylate cyclase activity"/>
    <property type="evidence" value="ECO:0007669"/>
    <property type="project" value="TreeGrafter"/>
</dbReference>
<keyword evidence="4" id="KW-1185">Reference proteome</keyword>
<feature type="transmembrane region" description="Helical" evidence="1">
    <location>
        <begin position="12"/>
        <end position="30"/>
    </location>
</feature>
<accession>W6SFP3</accession>
<feature type="transmembrane region" description="Helical" evidence="1">
    <location>
        <begin position="346"/>
        <end position="367"/>
    </location>
</feature>
<dbReference type="InterPro" id="IPR050469">
    <property type="entry name" value="Diguanylate_Cyclase"/>
</dbReference>
<dbReference type="KEGG" id="clt:CM240_1346"/>
<feature type="transmembrane region" description="Helical" evidence="1">
    <location>
        <begin position="196"/>
        <end position="218"/>
    </location>
</feature>
<dbReference type="SUPFAM" id="SSF55073">
    <property type="entry name" value="Nucleotide cyclase"/>
    <property type="match status" value="1"/>
</dbReference>
<dbReference type="Gene3D" id="3.30.70.270">
    <property type="match status" value="1"/>
</dbReference>
<dbReference type="CDD" id="cd01949">
    <property type="entry name" value="GGDEF"/>
    <property type="match status" value="1"/>
</dbReference>
<dbReference type="InterPro" id="IPR029787">
    <property type="entry name" value="Nucleotide_cyclase"/>
</dbReference>
<dbReference type="Pfam" id="PF00990">
    <property type="entry name" value="GGDEF"/>
    <property type="match status" value="1"/>
</dbReference>
<feature type="transmembrane region" description="Helical" evidence="1">
    <location>
        <begin position="165"/>
        <end position="184"/>
    </location>
</feature>
<dbReference type="EMBL" id="HG917868">
    <property type="protein sequence ID" value="CDM68505.1"/>
    <property type="molecule type" value="Genomic_DNA"/>
</dbReference>
<dbReference type="InterPro" id="IPR043128">
    <property type="entry name" value="Rev_trsase/Diguanyl_cyclase"/>
</dbReference>
<feature type="transmembrane region" description="Helical" evidence="1">
    <location>
        <begin position="257"/>
        <end position="280"/>
    </location>
</feature>
<dbReference type="PATRIC" id="fig|1216932.3.peg.1340"/>
<dbReference type="GO" id="GO:0005886">
    <property type="term" value="C:plasma membrane"/>
    <property type="evidence" value="ECO:0007669"/>
    <property type="project" value="TreeGrafter"/>
</dbReference>
<dbReference type="SMART" id="SM00267">
    <property type="entry name" value="GGDEF"/>
    <property type="match status" value="1"/>
</dbReference>
<dbReference type="Proteomes" id="UP000019426">
    <property type="component" value="Chromosome M2/40_rep1"/>
</dbReference>
<dbReference type="GO" id="GO:0043709">
    <property type="term" value="P:cell adhesion involved in single-species biofilm formation"/>
    <property type="evidence" value="ECO:0007669"/>
    <property type="project" value="TreeGrafter"/>
</dbReference>
<evidence type="ECO:0000313" key="4">
    <source>
        <dbReference type="Proteomes" id="UP000019426"/>
    </source>
</evidence>
<dbReference type="OrthoDB" id="9804955at2"/>
<dbReference type="PROSITE" id="PS50887">
    <property type="entry name" value="GGDEF"/>
    <property type="match status" value="1"/>
</dbReference>
<evidence type="ECO:0000259" key="2">
    <source>
        <dbReference type="PROSITE" id="PS50887"/>
    </source>
</evidence>
<protein>
    <submittedName>
        <fullName evidence="3">Putative membrane protein</fullName>
    </submittedName>
</protein>
<evidence type="ECO:0000313" key="3">
    <source>
        <dbReference type="EMBL" id="CDM68505.1"/>
    </source>
</evidence>
<dbReference type="AlphaFoldDB" id="W6SFP3"/>
<keyword evidence="1" id="KW-1133">Transmembrane helix</keyword>
<name>W6SFP3_9CLOT</name>
<feature type="transmembrane region" description="Helical" evidence="1">
    <location>
        <begin position="317"/>
        <end position="334"/>
    </location>
</feature>
<keyword evidence="1" id="KW-0472">Membrane</keyword>
<keyword evidence="1" id="KW-0812">Transmembrane</keyword>
<dbReference type="eggNOG" id="COG2199">
    <property type="taxonomic scope" value="Bacteria"/>
</dbReference>
<gene>
    <name evidence="3" type="ORF">CM240_1346</name>
</gene>
<proteinExistence type="predicted"/>
<reference evidence="3 4" key="1">
    <citation type="submission" date="2013-11" db="EMBL/GenBank/DDBJ databases">
        <title>Complete genome sequence of Clostridum sp. M2/40.</title>
        <authorList>
            <person name="Wibberg D."/>
            <person name="Puehler A."/>
            <person name="Schlueter A."/>
        </authorList>
    </citation>
    <scope>NUCLEOTIDE SEQUENCE [LARGE SCALE GENOMIC DNA]</scope>
    <source>
        <strain evidence="4">M2/40</strain>
    </source>
</reference>
<dbReference type="PANTHER" id="PTHR45138:SF23">
    <property type="entry name" value="SIGNALING PROTEIN"/>
    <property type="match status" value="1"/>
</dbReference>
<evidence type="ECO:0000256" key="1">
    <source>
        <dbReference type="SAM" id="Phobius"/>
    </source>
</evidence>
<sequence>MSIRNKRVDICYLFTIAIFILFLIFTIEIFPNQGYKLKIDLPMELDNFWDKESTYKGDRIVSSNILSAKYGYVDTVGFRTYQEKVKVYLNDNLIYQSGYGNIPIGNTPGDLWNIVDLPKDYEGKKLEIVLEDPYNQFEIYDTNRIFIGTRSSIILNILKDNISNVFLSIISFIMGISFFILYFASHIVRQFKKSILYVAILCVSVSIWSLSDASLLQIVTDKQFTIYCIKLLLVAFIPITFTMIVKEEMQETFARKYDFIVIGQCIAFVIIILLQLLNIFDLKKSLFIAHFIGIIASVMVIIILCREYIFRKKRPTFSSIGYIIVITCGIVDIIKYNICKTKDTSFYTRIGIIVLILLLFIDLISVLSKIYKESIKLEALKELAYIDIMTGTQNRTCFQIKLEELNTRLNVSSNIYLVILDINNLKITNDTLGHQKGDELIVKVAKVIKNTFGEKGEVFRIGGDEFVVIIENILDIEMKKMIDRFEYNIDIEKISIAYGYGKFNREFDKTINDLFRYVDSKMYKQKKEKKSNML</sequence>
<organism evidence="3 4">
    <name type="scientific">Clostridium bornimense</name>
    <dbReference type="NCBI Taxonomy" id="1216932"/>
    <lineage>
        <taxon>Bacteria</taxon>
        <taxon>Bacillati</taxon>
        <taxon>Bacillota</taxon>
        <taxon>Clostridia</taxon>
        <taxon>Eubacteriales</taxon>
        <taxon>Clostridiaceae</taxon>
        <taxon>Clostridium</taxon>
    </lineage>
</organism>